<comment type="caution">
    <text evidence="7">The sequence shown here is derived from an EMBL/GenBank/DDBJ whole genome shotgun (WGS) entry which is preliminary data.</text>
</comment>
<keyword evidence="2" id="KW-0479">Metal-binding</keyword>
<dbReference type="Pfam" id="PF00111">
    <property type="entry name" value="Fer2"/>
    <property type="match status" value="1"/>
</dbReference>
<dbReference type="InterPro" id="IPR002888">
    <property type="entry name" value="2Fe-2S-bd"/>
</dbReference>
<keyword evidence="5" id="KW-0411">Iron-sulfur</keyword>
<dbReference type="SUPFAM" id="SSF54292">
    <property type="entry name" value="2Fe-2S ferredoxin-like"/>
    <property type="match status" value="1"/>
</dbReference>
<dbReference type="Pfam" id="PF01799">
    <property type="entry name" value="Fer2_2"/>
    <property type="match status" value="1"/>
</dbReference>
<feature type="domain" description="2Fe-2S ferredoxin-type" evidence="6">
    <location>
        <begin position="17"/>
        <end position="92"/>
    </location>
</feature>
<proteinExistence type="predicted"/>
<evidence type="ECO:0000313" key="7">
    <source>
        <dbReference type="EMBL" id="GAA5112926.1"/>
    </source>
</evidence>
<organism evidence="7 8">
    <name type="scientific">Pseudonocardia adelaidensis</name>
    <dbReference type="NCBI Taxonomy" id="648754"/>
    <lineage>
        <taxon>Bacteria</taxon>
        <taxon>Bacillati</taxon>
        <taxon>Actinomycetota</taxon>
        <taxon>Actinomycetes</taxon>
        <taxon>Pseudonocardiales</taxon>
        <taxon>Pseudonocardiaceae</taxon>
        <taxon>Pseudonocardia</taxon>
    </lineage>
</organism>
<dbReference type="InterPro" id="IPR006058">
    <property type="entry name" value="2Fe2S_fd_BS"/>
</dbReference>
<gene>
    <name evidence="7" type="ORF">GCM10023320_07790</name>
</gene>
<keyword evidence="4" id="KW-0408">Iron</keyword>
<evidence type="ECO:0000256" key="2">
    <source>
        <dbReference type="ARBA" id="ARBA00022723"/>
    </source>
</evidence>
<dbReference type="PROSITE" id="PS51085">
    <property type="entry name" value="2FE2S_FER_2"/>
    <property type="match status" value="1"/>
</dbReference>
<dbReference type="RefSeq" id="WP_345603350.1">
    <property type="nucleotide sequence ID" value="NZ_BAABJO010000003.1"/>
</dbReference>
<dbReference type="InterPro" id="IPR036884">
    <property type="entry name" value="2Fe-2S-bd_dom_sf"/>
</dbReference>
<keyword evidence="8" id="KW-1185">Reference proteome</keyword>
<dbReference type="InterPro" id="IPR051452">
    <property type="entry name" value="Diverse_Oxidoreductases"/>
</dbReference>
<evidence type="ECO:0000259" key="6">
    <source>
        <dbReference type="PROSITE" id="PS51085"/>
    </source>
</evidence>
<evidence type="ECO:0000256" key="4">
    <source>
        <dbReference type="ARBA" id="ARBA00023004"/>
    </source>
</evidence>
<name>A0ABP9NA27_9PSEU</name>
<evidence type="ECO:0000256" key="5">
    <source>
        <dbReference type="ARBA" id="ARBA00023014"/>
    </source>
</evidence>
<accession>A0ABP9NA27</accession>
<dbReference type="InterPro" id="IPR036010">
    <property type="entry name" value="2Fe-2S_ferredoxin-like_sf"/>
</dbReference>
<evidence type="ECO:0000256" key="1">
    <source>
        <dbReference type="ARBA" id="ARBA00022714"/>
    </source>
</evidence>
<dbReference type="SUPFAM" id="SSF47741">
    <property type="entry name" value="CO dehydrogenase ISP C-domain like"/>
    <property type="match status" value="1"/>
</dbReference>
<dbReference type="InterPro" id="IPR001041">
    <property type="entry name" value="2Fe-2S_ferredoxin-type"/>
</dbReference>
<dbReference type="PANTHER" id="PTHR44379">
    <property type="entry name" value="OXIDOREDUCTASE WITH IRON-SULFUR SUBUNIT"/>
    <property type="match status" value="1"/>
</dbReference>
<dbReference type="InterPro" id="IPR012675">
    <property type="entry name" value="Beta-grasp_dom_sf"/>
</dbReference>
<dbReference type="PANTHER" id="PTHR44379:SF8">
    <property type="entry name" value="XANTHINE DEHYDROGENASE IRON-SULFUR-BINDING SUBUNIT XDHC-RELATED"/>
    <property type="match status" value="1"/>
</dbReference>
<dbReference type="Gene3D" id="1.10.150.120">
    <property type="entry name" value="[2Fe-2S]-binding domain"/>
    <property type="match status" value="1"/>
</dbReference>
<dbReference type="PROSITE" id="PS00197">
    <property type="entry name" value="2FE2S_FER_1"/>
    <property type="match status" value="1"/>
</dbReference>
<protein>
    <submittedName>
        <fullName evidence="7">(2Fe-2S)-binding protein</fullName>
    </submittedName>
</protein>
<keyword evidence="1" id="KW-0001">2Fe-2S</keyword>
<sequence length="173" mass="18129">MRRLIGRRQRGAAVSPASSELDVNGDVRQVVHAPDATLLTLLRDDLGLRGAKLGCGSGECGACTVLVDGVPVMACVTLASRVRGRVETIEGLREETATLRAAFAVEGAFQCGFCTPGHVVRLAAMLRDGDVPADDAELRHRMAGNICRCTGYAAIVRAVRAAAGGEQDGEQRG</sequence>
<evidence type="ECO:0000313" key="8">
    <source>
        <dbReference type="Proteomes" id="UP001500804"/>
    </source>
</evidence>
<dbReference type="EMBL" id="BAABJO010000003">
    <property type="protein sequence ID" value="GAA5112926.1"/>
    <property type="molecule type" value="Genomic_DNA"/>
</dbReference>
<dbReference type="Proteomes" id="UP001500804">
    <property type="component" value="Unassembled WGS sequence"/>
</dbReference>
<keyword evidence="3" id="KW-0560">Oxidoreductase</keyword>
<reference evidence="8" key="1">
    <citation type="journal article" date="2019" name="Int. J. Syst. Evol. Microbiol.">
        <title>The Global Catalogue of Microorganisms (GCM) 10K type strain sequencing project: providing services to taxonomists for standard genome sequencing and annotation.</title>
        <authorList>
            <consortium name="The Broad Institute Genomics Platform"/>
            <consortium name="The Broad Institute Genome Sequencing Center for Infectious Disease"/>
            <person name="Wu L."/>
            <person name="Ma J."/>
        </authorList>
    </citation>
    <scope>NUCLEOTIDE SEQUENCE [LARGE SCALE GENOMIC DNA]</scope>
    <source>
        <strain evidence="8">JCM 18302</strain>
    </source>
</reference>
<evidence type="ECO:0000256" key="3">
    <source>
        <dbReference type="ARBA" id="ARBA00023002"/>
    </source>
</evidence>
<dbReference type="Gene3D" id="3.10.20.30">
    <property type="match status" value="1"/>
</dbReference>